<evidence type="ECO:0000256" key="4">
    <source>
        <dbReference type="ARBA" id="ARBA00022748"/>
    </source>
</evidence>
<protein>
    <submittedName>
        <fullName evidence="7">Heme ABC exporter ATP-binding protein CcmA</fullName>
    </submittedName>
</protein>
<sequence>MVRLDNVSKRWGYRTILSGISLQIRAGECVSVLGPNGAGKSTLLKLIARLVAPTEGRIELFGEPLAEAEASLRGRIGYLFHQSSFYPHLSAAENLRIVCRWYGIADSGRVIAEALAQVGLRLAKDEKVQIFSRGMVQRLAIARVLLIDPELLLLDEPHTGLDQEGVRWLNGLIRERAAAGTAVLMVSHDLAQVKELSDRVLWLSQGKLTRDISRKQMEELEFQRQVSYV</sequence>
<dbReference type="CDD" id="cd03230">
    <property type="entry name" value="ABC_DR_subfamily_A"/>
    <property type="match status" value="1"/>
</dbReference>
<keyword evidence="5 7" id="KW-0067">ATP-binding</keyword>
<feature type="domain" description="ABC transporter" evidence="6">
    <location>
        <begin position="2"/>
        <end position="229"/>
    </location>
</feature>
<evidence type="ECO:0000313" key="7">
    <source>
        <dbReference type="EMBL" id="TFE87830.1"/>
    </source>
</evidence>
<dbReference type="OrthoDB" id="2353216at2"/>
<dbReference type="SMART" id="SM00382">
    <property type="entry name" value="AAA"/>
    <property type="match status" value="1"/>
</dbReference>
<dbReference type="SUPFAM" id="SSF52540">
    <property type="entry name" value="P-loop containing nucleoside triphosphate hydrolases"/>
    <property type="match status" value="1"/>
</dbReference>
<reference evidence="7 8" key="1">
    <citation type="submission" date="2017-03" db="EMBL/GenBank/DDBJ databases">
        <title>Isolation of Levoglucosan Utilizing Bacteria.</title>
        <authorList>
            <person name="Arya A.S."/>
        </authorList>
    </citation>
    <scope>NUCLEOTIDE SEQUENCE [LARGE SCALE GENOMIC DNA]</scope>
    <source>
        <strain evidence="7 8">MEC069</strain>
    </source>
</reference>
<evidence type="ECO:0000256" key="2">
    <source>
        <dbReference type="ARBA" id="ARBA00022448"/>
    </source>
</evidence>
<keyword evidence="4" id="KW-0201">Cytochrome c-type biogenesis</keyword>
<dbReference type="Gene3D" id="3.40.50.300">
    <property type="entry name" value="P-loop containing nucleotide triphosphate hydrolases"/>
    <property type="match status" value="1"/>
</dbReference>
<gene>
    <name evidence="7" type="ORF">B5M42_11535</name>
</gene>
<evidence type="ECO:0000313" key="8">
    <source>
        <dbReference type="Proteomes" id="UP000298246"/>
    </source>
</evidence>
<dbReference type="Pfam" id="PF00005">
    <property type="entry name" value="ABC_tran"/>
    <property type="match status" value="1"/>
</dbReference>
<dbReference type="GO" id="GO:0016887">
    <property type="term" value="F:ATP hydrolysis activity"/>
    <property type="evidence" value="ECO:0007669"/>
    <property type="project" value="InterPro"/>
</dbReference>
<dbReference type="PANTHER" id="PTHR43335:SF11">
    <property type="entry name" value="ABC TRANSPORTER RELATED"/>
    <property type="match status" value="1"/>
</dbReference>
<keyword evidence="3" id="KW-0547">Nucleotide-binding</keyword>
<dbReference type="PANTHER" id="PTHR43335">
    <property type="entry name" value="ABC TRANSPORTER, ATP-BINDING PROTEIN"/>
    <property type="match status" value="1"/>
</dbReference>
<name>A0A4Y8Q4C3_9BACL</name>
<dbReference type="InterPro" id="IPR005895">
    <property type="entry name" value="ABC_transptr_haem_export_CcmA"/>
</dbReference>
<dbReference type="GO" id="GO:0005524">
    <property type="term" value="F:ATP binding"/>
    <property type="evidence" value="ECO:0007669"/>
    <property type="project" value="UniProtKB-KW"/>
</dbReference>
<dbReference type="PROSITE" id="PS50893">
    <property type="entry name" value="ABC_TRANSPORTER_2"/>
    <property type="match status" value="1"/>
</dbReference>
<comment type="caution">
    <text evidence="7">The sequence shown here is derived from an EMBL/GenBank/DDBJ whole genome shotgun (WGS) entry which is preliminary data.</text>
</comment>
<evidence type="ECO:0000256" key="5">
    <source>
        <dbReference type="ARBA" id="ARBA00022840"/>
    </source>
</evidence>
<dbReference type="EMBL" id="MYFO01000012">
    <property type="protein sequence ID" value="TFE87830.1"/>
    <property type="molecule type" value="Genomic_DNA"/>
</dbReference>
<dbReference type="GO" id="GO:0022857">
    <property type="term" value="F:transmembrane transporter activity"/>
    <property type="evidence" value="ECO:0007669"/>
    <property type="project" value="InterPro"/>
</dbReference>
<organism evidence="7 8">
    <name type="scientific">Paenibacillus athensensis</name>
    <dbReference type="NCBI Taxonomy" id="1967502"/>
    <lineage>
        <taxon>Bacteria</taxon>
        <taxon>Bacillati</taxon>
        <taxon>Bacillota</taxon>
        <taxon>Bacilli</taxon>
        <taxon>Bacillales</taxon>
        <taxon>Paenibacillaceae</taxon>
        <taxon>Paenibacillus</taxon>
    </lineage>
</organism>
<proteinExistence type="inferred from homology"/>
<evidence type="ECO:0000259" key="6">
    <source>
        <dbReference type="PROSITE" id="PS50893"/>
    </source>
</evidence>
<dbReference type="AlphaFoldDB" id="A0A4Y8Q4C3"/>
<dbReference type="Proteomes" id="UP000298246">
    <property type="component" value="Unassembled WGS sequence"/>
</dbReference>
<keyword evidence="8" id="KW-1185">Reference proteome</keyword>
<dbReference type="InterPro" id="IPR027417">
    <property type="entry name" value="P-loop_NTPase"/>
</dbReference>
<accession>A0A4Y8Q4C3</accession>
<dbReference type="NCBIfam" id="TIGR01189">
    <property type="entry name" value="ccmA"/>
    <property type="match status" value="1"/>
</dbReference>
<dbReference type="InterPro" id="IPR003439">
    <property type="entry name" value="ABC_transporter-like_ATP-bd"/>
</dbReference>
<keyword evidence="2" id="KW-0813">Transport</keyword>
<evidence type="ECO:0000256" key="3">
    <source>
        <dbReference type="ARBA" id="ARBA00022741"/>
    </source>
</evidence>
<dbReference type="GO" id="GO:0017004">
    <property type="term" value="P:cytochrome complex assembly"/>
    <property type="evidence" value="ECO:0007669"/>
    <property type="project" value="UniProtKB-KW"/>
</dbReference>
<comment type="similarity">
    <text evidence="1">Belongs to the ABC transporter superfamily.</text>
</comment>
<evidence type="ECO:0000256" key="1">
    <source>
        <dbReference type="ARBA" id="ARBA00005417"/>
    </source>
</evidence>
<dbReference type="InterPro" id="IPR003593">
    <property type="entry name" value="AAA+_ATPase"/>
</dbReference>
<dbReference type="RefSeq" id="WP_134752904.1">
    <property type="nucleotide sequence ID" value="NZ_MYFO02000012.1"/>
</dbReference>